<dbReference type="KEGG" id="tzo:THMIRHAT_05020"/>
<evidence type="ECO:0000259" key="3">
    <source>
        <dbReference type="Pfam" id="PF01855"/>
    </source>
</evidence>
<dbReference type="SUPFAM" id="SSF53323">
    <property type="entry name" value="Pyruvate-ferredoxin oxidoreductase, PFOR, domain III"/>
    <property type="match status" value="1"/>
</dbReference>
<dbReference type="PANTHER" id="PTHR32154">
    <property type="entry name" value="PYRUVATE-FLAVODOXIN OXIDOREDUCTASE-RELATED"/>
    <property type="match status" value="1"/>
</dbReference>
<accession>A0A6F8PKZ4</accession>
<dbReference type="Gene3D" id="3.40.50.920">
    <property type="match status" value="1"/>
</dbReference>
<evidence type="ECO:0000256" key="1">
    <source>
        <dbReference type="ARBA" id="ARBA00023002"/>
    </source>
</evidence>
<name>A0A6F8PKZ4_9GAMM</name>
<dbReference type="PANTHER" id="PTHR32154:SF20">
    <property type="entry name" value="2-OXOGLUTARATE OXIDOREDUCTASE SUBUNIT KORA"/>
    <property type="match status" value="1"/>
</dbReference>
<feature type="domain" description="Pyruvate flavodoxin/ferredoxin oxidoreductase pyrimidine binding" evidence="3">
    <location>
        <begin position="222"/>
        <end position="451"/>
    </location>
</feature>
<dbReference type="SUPFAM" id="SSF52922">
    <property type="entry name" value="TK C-terminal domain-like"/>
    <property type="match status" value="1"/>
</dbReference>
<evidence type="ECO:0000259" key="2">
    <source>
        <dbReference type="Pfam" id="PF01558"/>
    </source>
</evidence>
<dbReference type="InterPro" id="IPR009014">
    <property type="entry name" value="Transketo_C/PFOR_II"/>
</dbReference>
<dbReference type="InterPro" id="IPR022367">
    <property type="entry name" value="2-oxoacid/accept_OxRdtase_asu"/>
</dbReference>
<dbReference type="RefSeq" id="WP_173290467.1">
    <property type="nucleotide sequence ID" value="NZ_AP021888.1"/>
</dbReference>
<dbReference type="Proteomes" id="UP000501466">
    <property type="component" value="Chromosome"/>
</dbReference>
<gene>
    <name evidence="4" type="ORF">THMIRHAT_05020</name>
</gene>
<proteinExistence type="predicted"/>
<dbReference type="Gene3D" id="3.40.920.10">
    <property type="entry name" value="Pyruvate-ferredoxin oxidoreductase, PFOR, domain III"/>
    <property type="match status" value="1"/>
</dbReference>
<dbReference type="InterPro" id="IPR050722">
    <property type="entry name" value="Pyruvate:ferred/Flavod_OxRd"/>
</dbReference>
<dbReference type="FunFam" id="3.40.50.970:FF:000022">
    <property type="entry name" value="2-oxoglutarate ferredoxin oxidoreductase alpha subunit"/>
    <property type="match status" value="1"/>
</dbReference>
<keyword evidence="1" id="KW-0560">Oxidoreductase</keyword>
<dbReference type="InterPro" id="IPR019752">
    <property type="entry name" value="Pyrv/ketoisovalerate_OxRed_cat"/>
</dbReference>
<keyword evidence="5" id="KW-1185">Reference proteome</keyword>
<dbReference type="InterPro" id="IPR029061">
    <property type="entry name" value="THDP-binding"/>
</dbReference>
<reference evidence="5" key="1">
    <citation type="submission" date="2019-11" db="EMBL/GenBank/DDBJ databases">
        <title>Isolation and characterization of two novel species in the genus Thiomicrorhabdus.</title>
        <authorList>
            <person name="Mochizuki J."/>
            <person name="Kojima H."/>
            <person name="Fukui M."/>
        </authorList>
    </citation>
    <scope>NUCLEOTIDE SEQUENCE [LARGE SCALE GENOMIC DNA]</scope>
    <source>
        <strain evidence="5">AkT22</strain>
    </source>
</reference>
<organism evidence="4 5">
    <name type="scientific">Thiosulfativibrio zosterae</name>
    <dbReference type="NCBI Taxonomy" id="2675053"/>
    <lineage>
        <taxon>Bacteria</taxon>
        <taxon>Pseudomonadati</taxon>
        <taxon>Pseudomonadota</taxon>
        <taxon>Gammaproteobacteria</taxon>
        <taxon>Thiotrichales</taxon>
        <taxon>Piscirickettsiaceae</taxon>
        <taxon>Thiosulfativibrio</taxon>
    </lineage>
</organism>
<protein>
    <submittedName>
        <fullName evidence="4">2-oxoglutarate synthase</fullName>
    </submittedName>
</protein>
<dbReference type="InterPro" id="IPR002869">
    <property type="entry name" value="Pyrv_flavodox_OxRed_cen"/>
</dbReference>
<dbReference type="EMBL" id="AP021888">
    <property type="protein sequence ID" value="BBP42756.1"/>
    <property type="molecule type" value="Genomic_DNA"/>
</dbReference>
<dbReference type="Pfam" id="PF01855">
    <property type="entry name" value="POR_N"/>
    <property type="match status" value="1"/>
</dbReference>
<dbReference type="NCBIfam" id="TIGR03710">
    <property type="entry name" value="OAFO_sf"/>
    <property type="match status" value="1"/>
</dbReference>
<dbReference type="SUPFAM" id="SSF52518">
    <property type="entry name" value="Thiamin diphosphate-binding fold (THDP-binding)"/>
    <property type="match status" value="1"/>
</dbReference>
<dbReference type="GO" id="GO:0006979">
    <property type="term" value="P:response to oxidative stress"/>
    <property type="evidence" value="ECO:0007669"/>
    <property type="project" value="TreeGrafter"/>
</dbReference>
<evidence type="ECO:0000313" key="5">
    <source>
        <dbReference type="Proteomes" id="UP000501466"/>
    </source>
</evidence>
<dbReference type="AlphaFoldDB" id="A0A6F8PKZ4"/>
<dbReference type="CDD" id="cd07034">
    <property type="entry name" value="TPP_PYR_PFOR_IOR-alpha_like"/>
    <property type="match status" value="1"/>
</dbReference>
<sequence length="589" mass="62776">MSNKVNSHAVLSNRLAVSISGSGGSGALTTGQILLNAFGLAGFYGVMNRSSGPQIRGGESAVMLSLSDQPLELLPDVFQVHFALDWRNFERFADEIPLNQNSWVFFDNSREKPPGLVEKSGAKVLGLNLSATLKDLPDGRANMLALGILAAWVGLDIAVCEQALRKTLGKKGDAVLSSSLAALQAGQALLLAKLPSQNVLANWQAQPASKWLMSGNEAVGLGALQGGVRFAAAYPITPATEIVEYLAPRIEKLGGHLLIAEDELAAINMVIGASFGGVPAMTSTSGPGFSLMTEAMGLAIASETPVLVVNVMRGGPSTGIPTKSEQTDLNQILYGFHGEAPHVVLAPISIADCAPCAFWATGLAEALQTLVVLISDQRIGQSKAILEPLTFSDQPLKRQTLAQGELSDYQRYALTESSISPMSEPGLMEGIYTADGLEHNPSGLPSSQALDHQQQLHKRAAKLNQFDYGEHWAWSKAYAVPNSARQICLVTWGSSTAVCQEAALQMQTARVSVQVLALRLLMPLQVAEIQTICKNQEVWVVEQSASGQFIHYLWSQQAIPATAQSIAQAGPLMISVRQILDAILGENHE</sequence>
<dbReference type="InterPro" id="IPR002880">
    <property type="entry name" value="Pyrv_Fd/Flavodoxin_OxRdtase_N"/>
</dbReference>
<dbReference type="GO" id="GO:0016903">
    <property type="term" value="F:oxidoreductase activity, acting on the aldehyde or oxo group of donors"/>
    <property type="evidence" value="ECO:0007669"/>
    <property type="project" value="InterPro"/>
</dbReference>
<evidence type="ECO:0000313" key="4">
    <source>
        <dbReference type="EMBL" id="BBP42756.1"/>
    </source>
</evidence>
<dbReference type="Gene3D" id="3.40.50.970">
    <property type="match status" value="1"/>
</dbReference>
<dbReference type="Pfam" id="PF01558">
    <property type="entry name" value="POR"/>
    <property type="match status" value="1"/>
</dbReference>
<feature type="domain" description="Pyruvate/ketoisovalerate oxidoreductase catalytic" evidence="2">
    <location>
        <begin position="23"/>
        <end position="186"/>
    </location>
</feature>